<evidence type="ECO:0000313" key="3">
    <source>
        <dbReference type="EMBL" id="UUT35925.1"/>
    </source>
</evidence>
<keyword evidence="4" id="KW-1185">Reference proteome</keyword>
<gene>
    <name evidence="3" type="ORF">L2X98_22535</name>
</gene>
<accession>A0ABY5NL90</accession>
<feature type="transmembrane region" description="Helical" evidence="2">
    <location>
        <begin position="172"/>
        <end position="194"/>
    </location>
</feature>
<evidence type="ECO:0000313" key="4">
    <source>
        <dbReference type="Proteomes" id="UP001054811"/>
    </source>
</evidence>
<reference evidence="3" key="1">
    <citation type="submission" date="2022-01" db="EMBL/GenBank/DDBJ databases">
        <title>Microbacterium eymi and Microbacterium rhizovicinus sp. nov., isolated from the rhizospheric soil of Elymus tsukushiensis, a plant native to the Dokdo Islands, Republic of Korea.</title>
        <authorList>
            <person name="Hwang Y.J."/>
        </authorList>
    </citation>
    <scope>NUCLEOTIDE SEQUENCE</scope>
    <source>
        <strain evidence="3">KUDC0405</strain>
    </source>
</reference>
<evidence type="ECO:0000256" key="2">
    <source>
        <dbReference type="SAM" id="Phobius"/>
    </source>
</evidence>
<dbReference type="EMBL" id="CP091139">
    <property type="protein sequence ID" value="UUT35925.1"/>
    <property type="molecule type" value="Genomic_DNA"/>
</dbReference>
<feature type="transmembrane region" description="Helical" evidence="2">
    <location>
        <begin position="145"/>
        <end position="165"/>
    </location>
</feature>
<keyword evidence="2" id="KW-0472">Membrane</keyword>
<keyword evidence="2" id="KW-1133">Transmembrane helix</keyword>
<organism evidence="3 4">
    <name type="scientific">Microbacterium elymi</name>
    <dbReference type="NCBI Taxonomy" id="2909587"/>
    <lineage>
        <taxon>Bacteria</taxon>
        <taxon>Bacillati</taxon>
        <taxon>Actinomycetota</taxon>
        <taxon>Actinomycetes</taxon>
        <taxon>Micrococcales</taxon>
        <taxon>Microbacteriaceae</taxon>
        <taxon>Microbacterium</taxon>
    </lineage>
</organism>
<feature type="transmembrane region" description="Helical" evidence="2">
    <location>
        <begin position="102"/>
        <end position="125"/>
    </location>
</feature>
<feature type="compositionally biased region" description="Pro residues" evidence="1">
    <location>
        <begin position="1"/>
        <end position="16"/>
    </location>
</feature>
<sequence>MPTPRETPAPTLPTPRQPTVLGSRPCSAADRAAAADRPAGGDNAEPSTTAVDEASAARSNPRTSHRPPCRLGSSPSRGKPQPIFVQAPEEPRPRGNRAAAGGIGIIAAICFAVLYLAAGLAIGLVTGDLTGDKVGSWLSGELTTWGLWVPTAVFFLAFWLLGAIINRGRWGVWVILGLLVGLAAYGGHLLGQLFEAQFWMITAQQGAQIVQDQLFAPLAIAALVIARELTIWFSAWIAARGKRMTELNIESRREYERTLEAGPQLAD</sequence>
<protein>
    <submittedName>
        <fullName evidence="3">ABC transporter</fullName>
    </submittedName>
</protein>
<dbReference type="Proteomes" id="UP001054811">
    <property type="component" value="Chromosome"/>
</dbReference>
<feature type="compositionally biased region" description="Low complexity" evidence="1">
    <location>
        <begin position="28"/>
        <end position="44"/>
    </location>
</feature>
<keyword evidence="2" id="KW-0812">Transmembrane</keyword>
<dbReference type="RefSeq" id="WP_259612573.1">
    <property type="nucleotide sequence ID" value="NZ_CP091139.2"/>
</dbReference>
<feature type="region of interest" description="Disordered" evidence="1">
    <location>
        <begin position="1"/>
        <end position="96"/>
    </location>
</feature>
<feature type="transmembrane region" description="Helical" evidence="2">
    <location>
        <begin position="214"/>
        <end position="239"/>
    </location>
</feature>
<name>A0ABY5NL90_9MICO</name>
<evidence type="ECO:0000256" key="1">
    <source>
        <dbReference type="SAM" id="MobiDB-lite"/>
    </source>
</evidence>
<proteinExistence type="predicted"/>